<comment type="caution">
    <text evidence="3">The sequence shown here is derived from an EMBL/GenBank/DDBJ whole genome shotgun (WGS) entry which is preliminary data.</text>
</comment>
<dbReference type="SUPFAM" id="SSF51735">
    <property type="entry name" value="NAD(P)-binding Rossmann-fold domains"/>
    <property type="match status" value="1"/>
</dbReference>
<reference evidence="3" key="1">
    <citation type="submission" date="2022-08" db="EMBL/GenBank/DDBJ databases">
        <authorList>
            <person name="Vandamme P."/>
            <person name="Hettiarachchi A."/>
            <person name="Peeters C."/>
            <person name="Cnockaert M."/>
            <person name="Carlier A."/>
        </authorList>
    </citation>
    <scope>NUCLEOTIDE SEQUENCE</scope>
    <source>
        <strain evidence="3">LMG 31809</strain>
    </source>
</reference>
<gene>
    <name evidence="3" type="ORF">NYP16_04905</name>
</gene>
<reference evidence="3" key="2">
    <citation type="journal article" date="2023" name="Syst. Appl. Microbiol.">
        <title>Govania unica gen. nov., sp. nov., a rare biosphere bacterium that represents a novel family in the class Alphaproteobacteria.</title>
        <authorList>
            <person name="Vandamme P."/>
            <person name="Peeters C."/>
            <person name="Hettiarachchi A."/>
            <person name="Cnockaert M."/>
            <person name="Carlier A."/>
        </authorList>
    </citation>
    <scope>NUCLEOTIDE SEQUENCE</scope>
    <source>
        <strain evidence="3">LMG 31809</strain>
    </source>
</reference>
<dbReference type="InterPro" id="IPR002347">
    <property type="entry name" value="SDR_fam"/>
</dbReference>
<dbReference type="PANTHER" id="PTHR42760:SF133">
    <property type="entry name" value="3-OXOACYL-[ACYL-CARRIER-PROTEIN] REDUCTASE"/>
    <property type="match status" value="1"/>
</dbReference>
<evidence type="ECO:0000256" key="1">
    <source>
        <dbReference type="ARBA" id="ARBA00006484"/>
    </source>
</evidence>
<organism evidence="3 4">
    <name type="scientific">Govanella unica</name>
    <dbReference type="NCBI Taxonomy" id="2975056"/>
    <lineage>
        <taxon>Bacteria</taxon>
        <taxon>Pseudomonadati</taxon>
        <taxon>Pseudomonadota</taxon>
        <taxon>Alphaproteobacteria</taxon>
        <taxon>Emcibacterales</taxon>
        <taxon>Govanellaceae</taxon>
        <taxon>Govanella</taxon>
    </lineage>
</organism>
<dbReference type="Pfam" id="PF13561">
    <property type="entry name" value="adh_short_C2"/>
    <property type="match status" value="1"/>
</dbReference>
<evidence type="ECO:0000313" key="3">
    <source>
        <dbReference type="EMBL" id="MDA5193293.1"/>
    </source>
</evidence>
<dbReference type="CDD" id="cd05233">
    <property type="entry name" value="SDR_c"/>
    <property type="match status" value="1"/>
</dbReference>
<dbReference type="PROSITE" id="PS00061">
    <property type="entry name" value="ADH_SHORT"/>
    <property type="match status" value="1"/>
</dbReference>
<name>A0A9X3Z6R7_9PROT</name>
<keyword evidence="2" id="KW-0560">Oxidoreductase</keyword>
<protein>
    <submittedName>
        <fullName evidence="3">SDR family oxidoreductase</fullName>
    </submittedName>
</protein>
<dbReference type="AlphaFoldDB" id="A0A9X3Z6R7"/>
<dbReference type="EMBL" id="JANWOI010000002">
    <property type="protein sequence ID" value="MDA5193293.1"/>
    <property type="molecule type" value="Genomic_DNA"/>
</dbReference>
<dbReference type="Gene3D" id="3.40.50.720">
    <property type="entry name" value="NAD(P)-binding Rossmann-like Domain"/>
    <property type="match status" value="1"/>
</dbReference>
<keyword evidence="4" id="KW-1185">Reference proteome</keyword>
<dbReference type="GO" id="GO:0016616">
    <property type="term" value="F:oxidoreductase activity, acting on the CH-OH group of donors, NAD or NADP as acceptor"/>
    <property type="evidence" value="ECO:0007669"/>
    <property type="project" value="TreeGrafter"/>
</dbReference>
<dbReference type="InterPro" id="IPR036291">
    <property type="entry name" value="NAD(P)-bd_dom_sf"/>
</dbReference>
<evidence type="ECO:0000256" key="2">
    <source>
        <dbReference type="ARBA" id="ARBA00023002"/>
    </source>
</evidence>
<dbReference type="PRINTS" id="PR00080">
    <property type="entry name" value="SDRFAMILY"/>
</dbReference>
<accession>A0A9X3Z6R7</accession>
<sequence length="216" mass="23103">MRSSPAAAPASEAVAREIHDIGCQSIAGEADVSREYHVTRMWETVPKTFGRINIPVNNAGIAHNNKVEHMPVELWDRVLGVHLHGTFLMTRAILPGMYAQGSGRIINTASQLAYKGAPVLTAYTAAKGAILSFTRSIALEIGPGNITINCVAPEATLTPILNVVPEETLNAVKAAIPLGRIATVDDIVGSYVFLASEGARHYQGQCLSPNRGDYFV</sequence>
<comment type="similarity">
    <text evidence="1">Belongs to the short-chain dehydrogenases/reductases (SDR) family.</text>
</comment>
<dbReference type="InterPro" id="IPR020904">
    <property type="entry name" value="Sc_DH/Rdtase_CS"/>
</dbReference>
<dbReference type="PANTHER" id="PTHR42760">
    <property type="entry name" value="SHORT-CHAIN DEHYDROGENASES/REDUCTASES FAMILY MEMBER"/>
    <property type="match status" value="1"/>
</dbReference>
<proteinExistence type="inferred from homology"/>
<dbReference type="Proteomes" id="UP001141619">
    <property type="component" value="Unassembled WGS sequence"/>
</dbReference>
<dbReference type="PRINTS" id="PR00081">
    <property type="entry name" value="GDHRDH"/>
</dbReference>
<dbReference type="RefSeq" id="WP_274942996.1">
    <property type="nucleotide sequence ID" value="NZ_JANWOI010000002.1"/>
</dbReference>
<evidence type="ECO:0000313" key="4">
    <source>
        <dbReference type="Proteomes" id="UP001141619"/>
    </source>
</evidence>